<feature type="transmembrane region" description="Helical" evidence="1">
    <location>
        <begin position="129"/>
        <end position="150"/>
    </location>
</feature>
<evidence type="ECO:0000313" key="2">
    <source>
        <dbReference type="EMBL" id="ETW11018.1"/>
    </source>
</evidence>
<reference evidence="2 3" key="1">
    <citation type="journal article" date="2014" name="Antonie Van Leeuwenhoek">
        <title>Roseivivax atlanticus sp. nov., isolated from surface seawater of the Atlantic Ocean.</title>
        <authorList>
            <person name="Li G."/>
            <person name="Lai Q."/>
            <person name="Liu X."/>
            <person name="Sun F."/>
            <person name="Shao Z."/>
        </authorList>
    </citation>
    <scope>NUCLEOTIDE SEQUENCE [LARGE SCALE GENOMIC DNA]</scope>
    <source>
        <strain evidence="2 3">22II-s10s</strain>
    </source>
</reference>
<sequence length="208" mass="21572">MEVSEQLEDAFPSLETQIVQLIAEMGLAKAAFISLGLKSKLKTQIDEWATKQTAIAFSRAETQLNEALAEIEGHLDLGSGLEHTVASVAPIVVGTGLLAGTLATVPAVMAFGVQTTTVLFVLSTTTVSIPVLAAGVVGAGALAVSGSTVLKRYSGHARTRLERRCLAAARLAVFGKTGSPEDKSILNSIQAMVLRAGEARLKDTADAG</sequence>
<keyword evidence="1" id="KW-0472">Membrane</keyword>
<keyword evidence="1" id="KW-0812">Transmembrane</keyword>
<name>W4HF46_9RHOB</name>
<feature type="transmembrane region" description="Helical" evidence="1">
    <location>
        <begin position="88"/>
        <end position="109"/>
    </location>
</feature>
<evidence type="ECO:0000313" key="3">
    <source>
        <dbReference type="Proteomes" id="UP000019063"/>
    </source>
</evidence>
<dbReference type="Proteomes" id="UP000019063">
    <property type="component" value="Unassembled WGS sequence"/>
</dbReference>
<keyword evidence="1" id="KW-1133">Transmembrane helix</keyword>
<dbReference type="EMBL" id="AQQW01000018">
    <property type="protein sequence ID" value="ETW11018.1"/>
    <property type="molecule type" value="Genomic_DNA"/>
</dbReference>
<proteinExistence type="predicted"/>
<accession>W4HF46</accession>
<gene>
    <name evidence="2" type="ORF">ATO8_19394</name>
</gene>
<organism evidence="2 3">
    <name type="scientific">Roseivivax marinus</name>
    <dbReference type="NCBI Taxonomy" id="1379903"/>
    <lineage>
        <taxon>Bacteria</taxon>
        <taxon>Pseudomonadati</taxon>
        <taxon>Pseudomonadota</taxon>
        <taxon>Alphaproteobacteria</taxon>
        <taxon>Rhodobacterales</taxon>
        <taxon>Roseobacteraceae</taxon>
        <taxon>Roseivivax</taxon>
    </lineage>
</organism>
<dbReference type="PATRIC" id="fig|1317118.6.peg.3968"/>
<evidence type="ECO:0000256" key="1">
    <source>
        <dbReference type="SAM" id="Phobius"/>
    </source>
</evidence>
<keyword evidence="3" id="KW-1185">Reference proteome</keyword>
<comment type="caution">
    <text evidence="2">The sequence shown here is derived from an EMBL/GenBank/DDBJ whole genome shotgun (WGS) entry which is preliminary data.</text>
</comment>
<protein>
    <submittedName>
        <fullName evidence="2">Uncharacterized protein</fullName>
    </submittedName>
</protein>
<dbReference type="STRING" id="1379903.ATO8_19394"/>
<dbReference type="AlphaFoldDB" id="W4HF46"/>
<dbReference type="RefSeq" id="WP_043846994.1">
    <property type="nucleotide sequence ID" value="NZ_AQQW01000018.1"/>
</dbReference>